<dbReference type="InterPro" id="IPR057078">
    <property type="entry name" value="HYR-4C"/>
</dbReference>
<dbReference type="Pfam" id="PF23237">
    <property type="entry name" value="HYR_4C"/>
    <property type="match status" value="1"/>
</dbReference>
<dbReference type="InterPro" id="IPR026341">
    <property type="entry name" value="T9SS_type_B"/>
</dbReference>
<proteinExistence type="predicted"/>
<accession>A0A1M5SBC7</accession>
<dbReference type="Gene3D" id="2.60.40.10">
    <property type="entry name" value="Immunoglobulins"/>
    <property type="match status" value="2"/>
</dbReference>
<dbReference type="RefSeq" id="WP_139256918.1">
    <property type="nucleotide sequence ID" value="NZ_FQWO01000011.1"/>
</dbReference>
<dbReference type="InterPro" id="IPR013783">
    <property type="entry name" value="Ig-like_fold"/>
</dbReference>
<dbReference type="InterPro" id="IPR041286">
    <property type="entry name" value="MBG_2"/>
</dbReference>
<sequence length="613" mass="64883">GLVAWTFDGNESYNPASGNATVTINKADALITVTPYSLPYDGNPHTSAFTAIGVESTPADLTALMDVSATTHTNGGTYTADVWSFAGNNNYNTANGTVDNAIGKIMLTVTVDPASKNCGESDPILTGTLTGNIPQDGITATYTRTAGETVAGSPYTISATLVPVNALDNYNISYTTAIFTIEDTTAPVIASLPQSTTIDCNATPQFTQATATDCSPFTLTFLDTTNPGACAGSYSITRTWTATDDSGNNATASQTINVQDVIAPVIAVLPGVSTIECSEILTFAKATATDSCGSDFQLTFNDLTNNGECTGSYSVTRTWTAIDSCGNTSTASQTIIVKDTTAPVFVETLPTMEITVNCDQIPTAAKLTAIDNCSGSVPVIFTEKIINVTSASYSIIRKWNATDPCNNKTEFIQIINVTVSSNVITVSSSACNANPAAVDLNSLLPEGTPTGGIWIGDNTGTLQGSIFTSLGVPLGNYHFEYKINTAACPRSVVINMTVNDDCDKIVLGCGIIEVHNAFSPNGDGINETFTIDNITDTSCYPENTLEIYNRFGILVYKTQNYNNSSNAFDGKSNVKQSSDLPKGTYFYILNYTSLDGNNKIQINKKDGYLYLTR</sequence>
<feature type="domain" description="HYR-like" evidence="2">
    <location>
        <begin position="270"/>
        <end position="336"/>
    </location>
</feature>
<gene>
    <name evidence="3" type="ORF">SAMN05443373_111130</name>
</gene>
<evidence type="ECO:0000259" key="1">
    <source>
        <dbReference type="Pfam" id="PF18676"/>
    </source>
</evidence>
<dbReference type="NCBIfam" id="TIGR04131">
    <property type="entry name" value="Bac_Flav_CTERM"/>
    <property type="match status" value="1"/>
</dbReference>
<organism evidence="3 4">
    <name type="scientific">Flavobacterium granuli</name>
    <dbReference type="NCBI Taxonomy" id="280093"/>
    <lineage>
        <taxon>Bacteria</taxon>
        <taxon>Pseudomonadati</taxon>
        <taxon>Bacteroidota</taxon>
        <taxon>Flavobacteriia</taxon>
        <taxon>Flavobacteriales</taxon>
        <taxon>Flavobacteriaceae</taxon>
        <taxon>Flavobacterium</taxon>
    </lineage>
</organism>
<dbReference type="Pfam" id="PF13585">
    <property type="entry name" value="CHU_C"/>
    <property type="match status" value="1"/>
</dbReference>
<feature type="non-terminal residue" evidence="3">
    <location>
        <position position="1"/>
    </location>
</feature>
<dbReference type="STRING" id="280093.SAMN05443373_111130"/>
<dbReference type="EMBL" id="FQWO01000011">
    <property type="protein sequence ID" value="SHH35789.1"/>
    <property type="molecule type" value="Genomic_DNA"/>
</dbReference>
<evidence type="ECO:0000259" key="2">
    <source>
        <dbReference type="Pfam" id="PF23237"/>
    </source>
</evidence>
<dbReference type="Proteomes" id="UP000184384">
    <property type="component" value="Unassembled WGS sequence"/>
</dbReference>
<evidence type="ECO:0000313" key="3">
    <source>
        <dbReference type="EMBL" id="SHH35789.1"/>
    </source>
</evidence>
<dbReference type="Pfam" id="PF18676">
    <property type="entry name" value="MBG_2"/>
    <property type="match status" value="1"/>
</dbReference>
<evidence type="ECO:0000313" key="4">
    <source>
        <dbReference type="Proteomes" id="UP000184384"/>
    </source>
</evidence>
<dbReference type="AlphaFoldDB" id="A0A1M5SBC7"/>
<name>A0A1M5SBC7_9FLAO</name>
<protein>
    <submittedName>
        <fullName evidence="3">Gliding motility-associated C-terminal domain-containing protein</fullName>
    </submittedName>
</protein>
<reference evidence="4" key="1">
    <citation type="submission" date="2016-11" db="EMBL/GenBank/DDBJ databases">
        <authorList>
            <person name="Varghese N."/>
            <person name="Submissions S."/>
        </authorList>
    </citation>
    <scope>NUCLEOTIDE SEQUENCE [LARGE SCALE GENOMIC DNA]</scope>
    <source>
        <strain evidence="4">DSM 19729</strain>
    </source>
</reference>
<feature type="domain" description="MBG" evidence="1">
    <location>
        <begin position="107"/>
        <end position="180"/>
    </location>
</feature>